<organism evidence="1 2">
    <name type="scientific">Limosilactobacillus fermentum</name>
    <name type="common">Lactobacillus fermentum</name>
    <dbReference type="NCBI Taxonomy" id="1613"/>
    <lineage>
        <taxon>Bacteria</taxon>
        <taxon>Bacillati</taxon>
        <taxon>Bacillota</taxon>
        <taxon>Bacilli</taxon>
        <taxon>Lactobacillales</taxon>
        <taxon>Lactobacillaceae</taxon>
        <taxon>Limosilactobacillus</taxon>
    </lineage>
</organism>
<evidence type="ECO:0000313" key="1">
    <source>
        <dbReference type="EMBL" id="WFR90213.1"/>
    </source>
</evidence>
<protein>
    <submittedName>
        <fullName evidence="1">Uncharacterized protein</fullName>
    </submittedName>
</protein>
<keyword evidence="1" id="KW-0614">Plasmid</keyword>
<proteinExistence type="predicted"/>
<sequence length="149" mass="16261">MPEFDEKKTAQNVADFLQGKGAFRHYSYPRLLETEQVLGMISGSTGDVTGVHGSPSNHMEEAMIAKAHCRLAIKCVKQSIASCTLTQQIILRERYLNGTKRAVVIGMVNIGGNDQYQLADQAARNRFAAALDKLAAIEGVDDLIPQLQA</sequence>
<accession>A0AAJ6A3G7</accession>
<dbReference type="RefSeq" id="WP_278319383.1">
    <property type="nucleotide sequence ID" value="NZ_CP053314.1"/>
</dbReference>
<gene>
    <name evidence="1" type="ORF">P8634_10795</name>
</gene>
<dbReference type="AlphaFoldDB" id="A0AAJ6A3G7"/>
<name>A0AAJ6A3G7_LIMFE</name>
<dbReference type="EMBL" id="CP121469">
    <property type="protein sequence ID" value="WFR90213.1"/>
    <property type="molecule type" value="Genomic_DNA"/>
</dbReference>
<dbReference type="Proteomes" id="UP001218104">
    <property type="component" value="Plasmid pMSJK0025"/>
</dbReference>
<geneLocation type="plasmid" evidence="1 2">
    <name>pMSJK0025</name>
</geneLocation>
<reference evidence="1" key="1">
    <citation type="submission" date="2023-04" db="EMBL/GenBank/DDBJ databases">
        <title>Genomic of Limosilactobacillus fermentum MSJK0025.</title>
        <authorList>
            <person name="Yang S."/>
        </authorList>
    </citation>
    <scope>NUCLEOTIDE SEQUENCE</scope>
    <source>
        <strain evidence="1">MSJK0025</strain>
        <plasmid evidence="1">pMSJK0025</plasmid>
    </source>
</reference>
<evidence type="ECO:0000313" key="2">
    <source>
        <dbReference type="Proteomes" id="UP001218104"/>
    </source>
</evidence>